<accession>A0A517SI04</accession>
<dbReference type="InParanoid" id="A0A517SI04"/>
<evidence type="ECO:0000313" key="2">
    <source>
        <dbReference type="EMBL" id="QDT55752.1"/>
    </source>
</evidence>
<dbReference type="Proteomes" id="UP000315700">
    <property type="component" value="Chromosome"/>
</dbReference>
<evidence type="ECO:0000256" key="1">
    <source>
        <dbReference type="SAM" id="SignalP"/>
    </source>
</evidence>
<organism evidence="2 3">
    <name type="scientific">Caulifigura coniformis</name>
    <dbReference type="NCBI Taxonomy" id="2527983"/>
    <lineage>
        <taxon>Bacteria</taxon>
        <taxon>Pseudomonadati</taxon>
        <taxon>Planctomycetota</taxon>
        <taxon>Planctomycetia</taxon>
        <taxon>Planctomycetales</taxon>
        <taxon>Planctomycetaceae</taxon>
        <taxon>Caulifigura</taxon>
    </lineage>
</organism>
<evidence type="ECO:0000313" key="3">
    <source>
        <dbReference type="Proteomes" id="UP000315700"/>
    </source>
</evidence>
<feature type="chain" id="PRO_5021798242" description="DUF3500 domain-containing protein" evidence="1">
    <location>
        <begin position="23"/>
        <end position="344"/>
    </location>
</feature>
<reference evidence="2 3" key="1">
    <citation type="submission" date="2019-02" db="EMBL/GenBank/DDBJ databases">
        <title>Deep-cultivation of Planctomycetes and their phenomic and genomic characterization uncovers novel biology.</title>
        <authorList>
            <person name="Wiegand S."/>
            <person name="Jogler M."/>
            <person name="Boedeker C."/>
            <person name="Pinto D."/>
            <person name="Vollmers J."/>
            <person name="Rivas-Marin E."/>
            <person name="Kohn T."/>
            <person name="Peeters S.H."/>
            <person name="Heuer A."/>
            <person name="Rast P."/>
            <person name="Oberbeckmann S."/>
            <person name="Bunk B."/>
            <person name="Jeske O."/>
            <person name="Meyerdierks A."/>
            <person name="Storesund J.E."/>
            <person name="Kallscheuer N."/>
            <person name="Luecker S."/>
            <person name="Lage O.M."/>
            <person name="Pohl T."/>
            <person name="Merkel B.J."/>
            <person name="Hornburger P."/>
            <person name="Mueller R.-W."/>
            <person name="Bruemmer F."/>
            <person name="Labrenz M."/>
            <person name="Spormann A.M."/>
            <person name="Op den Camp H."/>
            <person name="Overmann J."/>
            <person name="Amann R."/>
            <person name="Jetten M.S.M."/>
            <person name="Mascher T."/>
            <person name="Medema M.H."/>
            <person name="Devos D.P."/>
            <person name="Kaster A.-K."/>
            <person name="Ovreas L."/>
            <person name="Rohde M."/>
            <person name="Galperin M.Y."/>
            <person name="Jogler C."/>
        </authorList>
    </citation>
    <scope>NUCLEOTIDE SEQUENCE [LARGE SCALE GENOMIC DNA]</scope>
    <source>
        <strain evidence="2 3">Pan44</strain>
    </source>
</reference>
<name>A0A517SI04_9PLAN</name>
<evidence type="ECO:0008006" key="4">
    <source>
        <dbReference type="Google" id="ProtNLM"/>
    </source>
</evidence>
<dbReference type="PANTHER" id="PTHR37489:SF1">
    <property type="entry name" value="DUF3500 DOMAIN-CONTAINING PROTEIN"/>
    <property type="match status" value="1"/>
</dbReference>
<dbReference type="PANTHER" id="PTHR37489">
    <property type="entry name" value="DUF3500 DOMAIN-CONTAINING PROTEIN"/>
    <property type="match status" value="1"/>
</dbReference>
<dbReference type="OrthoDB" id="581140at2"/>
<proteinExistence type="predicted"/>
<protein>
    <recommendedName>
        <fullName evidence="4">DUF3500 domain-containing protein</fullName>
    </recommendedName>
</protein>
<feature type="signal peptide" evidence="1">
    <location>
        <begin position="1"/>
        <end position="22"/>
    </location>
</feature>
<gene>
    <name evidence="2" type="ORF">Pan44_37990</name>
</gene>
<dbReference type="RefSeq" id="WP_145031973.1">
    <property type="nucleotide sequence ID" value="NZ_CP036271.1"/>
</dbReference>
<dbReference type="EMBL" id="CP036271">
    <property type="protein sequence ID" value="QDT55752.1"/>
    <property type="molecule type" value="Genomic_DNA"/>
</dbReference>
<dbReference type="KEGG" id="ccos:Pan44_37990"/>
<dbReference type="AlphaFoldDB" id="A0A517SI04"/>
<sequence length="344" mass="37732" precursor="true">MHRARIAALVLATLALTGAVRAVYEDAAPGAELGKAAVGFVGTLTSDQRDVAVLPYDTPKRVDWHFIPKAERKGLQFKLMTKEQQQAALKLLRSALSQIGYDKATKIMSLENLLRELEAGKGQNIRDPERYFFTLFGKPGDGRWGLSFEGHHLCLNFVVEGDRVISSTPQVFCTNPAIVKTENKSGIAVGTRVLEEEETLAFELVNGLNDGQKTKAIFAEKAIKEVRAAGVPQPPTDPAVGIAMSALEAPQKKLLRRLIEVYCSAMPNRVAAERIDDIEKAGWENVTFGWAGATKPGIGHYYRIQGPTFLVEFVNTQPDAAGNIANHIHAVWRDMRGDFALPVK</sequence>
<dbReference type="Pfam" id="PF12006">
    <property type="entry name" value="DUF3500"/>
    <property type="match status" value="1"/>
</dbReference>
<keyword evidence="1" id="KW-0732">Signal</keyword>
<dbReference type="InterPro" id="IPR021889">
    <property type="entry name" value="DUF3500"/>
</dbReference>
<keyword evidence="3" id="KW-1185">Reference proteome</keyword>